<dbReference type="PANTHER" id="PTHR46730:SF4">
    <property type="entry name" value="POLYCYSTIC KIDNEY DISEASE PROTEIN 1-LIKE 1"/>
    <property type="match status" value="1"/>
</dbReference>
<keyword evidence="5" id="KW-0472">Membrane</keyword>
<feature type="domain" description="PKD" evidence="6">
    <location>
        <begin position="720"/>
        <end position="774"/>
    </location>
</feature>
<dbReference type="CDD" id="cd00146">
    <property type="entry name" value="PKD"/>
    <property type="match status" value="13"/>
</dbReference>
<dbReference type="KEGG" id="lacs:H4075_14355"/>
<dbReference type="PROSITE" id="PS50093">
    <property type="entry name" value="PKD"/>
    <property type="match status" value="14"/>
</dbReference>
<evidence type="ECO:0000259" key="6">
    <source>
        <dbReference type="PROSITE" id="PS50093"/>
    </source>
</evidence>
<feature type="domain" description="PKD" evidence="6">
    <location>
        <begin position="537"/>
        <end position="598"/>
    </location>
</feature>
<feature type="domain" description="PKD" evidence="6">
    <location>
        <begin position="777"/>
        <end position="859"/>
    </location>
</feature>
<dbReference type="FunFam" id="2.60.40.10:FF:000270">
    <property type="entry name" value="Cell surface protein"/>
    <property type="match status" value="2"/>
</dbReference>
<dbReference type="NCBIfam" id="TIGR04131">
    <property type="entry name" value="Bac_Flav_CTERM"/>
    <property type="match status" value="1"/>
</dbReference>
<dbReference type="InterPro" id="IPR000601">
    <property type="entry name" value="PKD_dom"/>
</dbReference>
<dbReference type="InterPro" id="IPR026341">
    <property type="entry name" value="T9SS_type_B"/>
</dbReference>
<evidence type="ECO:0000256" key="3">
    <source>
        <dbReference type="ARBA" id="ARBA00022737"/>
    </source>
</evidence>
<dbReference type="InterPro" id="IPR022409">
    <property type="entry name" value="PKD/Chitinase_dom"/>
</dbReference>
<dbReference type="RefSeq" id="WP_182801522.1">
    <property type="nucleotide sequence ID" value="NZ_CP060007.1"/>
</dbReference>
<feature type="domain" description="PKD" evidence="6">
    <location>
        <begin position="306"/>
        <end position="349"/>
    </location>
</feature>
<feature type="domain" description="PKD" evidence="6">
    <location>
        <begin position="477"/>
        <end position="527"/>
    </location>
</feature>
<dbReference type="Gene3D" id="2.60.40.10">
    <property type="entry name" value="Immunoglobulins"/>
    <property type="match status" value="15"/>
</dbReference>
<evidence type="ECO:0000256" key="4">
    <source>
        <dbReference type="ARBA" id="ARBA00022989"/>
    </source>
</evidence>
<dbReference type="SMART" id="SM00089">
    <property type="entry name" value="PKD"/>
    <property type="match status" value="15"/>
</dbReference>
<dbReference type="SUPFAM" id="SSF49299">
    <property type="entry name" value="PKD domain"/>
    <property type="match status" value="15"/>
</dbReference>
<organism evidence="7 8">
    <name type="scientific">Lacibacter sediminis</name>
    <dbReference type="NCBI Taxonomy" id="2760713"/>
    <lineage>
        <taxon>Bacteria</taxon>
        <taxon>Pseudomonadati</taxon>
        <taxon>Bacteroidota</taxon>
        <taxon>Chitinophagia</taxon>
        <taxon>Chitinophagales</taxon>
        <taxon>Chitinophagaceae</taxon>
        <taxon>Lacibacter</taxon>
    </lineage>
</organism>
<keyword evidence="4" id="KW-1133">Transmembrane helix</keyword>
<dbReference type="InterPro" id="IPR013783">
    <property type="entry name" value="Ig-like_fold"/>
</dbReference>
<dbReference type="GO" id="GO:0005886">
    <property type="term" value="C:plasma membrane"/>
    <property type="evidence" value="ECO:0007669"/>
    <property type="project" value="TreeGrafter"/>
</dbReference>
<proteinExistence type="predicted"/>
<keyword evidence="3" id="KW-0677">Repeat</keyword>
<protein>
    <submittedName>
        <fullName evidence="7">PKD domain-containing protein</fullName>
    </submittedName>
</protein>
<feature type="domain" description="PKD" evidence="6">
    <location>
        <begin position="979"/>
        <end position="1029"/>
    </location>
</feature>
<keyword evidence="2" id="KW-0812">Transmembrane</keyword>
<name>A0A7G5XCQ4_9BACT</name>
<comment type="subcellular location">
    <subcellularLocation>
        <location evidence="1">Membrane</location>
        <topology evidence="1">Multi-pass membrane protein</topology>
    </subcellularLocation>
</comment>
<dbReference type="EMBL" id="CP060007">
    <property type="protein sequence ID" value="QNA43257.1"/>
    <property type="molecule type" value="Genomic_DNA"/>
</dbReference>
<feature type="domain" description="PKD" evidence="6">
    <location>
        <begin position="394"/>
        <end position="449"/>
    </location>
</feature>
<dbReference type="GO" id="GO:0006816">
    <property type="term" value="P:calcium ion transport"/>
    <property type="evidence" value="ECO:0007669"/>
    <property type="project" value="TreeGrafter"/>
</dbReference>
<evidence type="ECO:0000313" key="7">
    <source>
        <dbReference type="EMBL" id="QNA43257.1"/>
    </source>
</evidence>
<evidence type="ECO:0000313" key="8">
    <source>
        <dbReference type="Proteomes" id="UP000515344"/>
    </source>
</evidence>
<gene>
    <name evidence="7" type="ORF">H4075_14355</name>
</gene>
<evidence type="ECO:0000256" key="2">
    <source>
        <dbReference type="ARBA" id="ARBA00022692"/>
    </source>
</evidence>
<sequence>MTKLSADTTPPLLRKSCKVLTLTVIACFFSTSLWSQLSTAFKASPTSGCAPLLVNFTDESTGGATGWRWDLGNGTISTNQNPSTTYLTPGIYSVKLIITNASGKDSLIKTNYINVLQPPQVAFTTSTSSVGCFPLRVQFVDNSVATSGGTITSWEWDFGDGTTSTAQNPYHVYYNSGNYNVALKVTNSSGCFTLLVKPSFIRATTGVRADFSASAPVNCKPPEAITFTNLTTGPGTVTYKWDFGDGGNSTVTNPLHTYTTAGTYNVRLIAESDQGCIDTITKNNQLSIGNFNSNFSFRDSVCIGDTVKFTNQSIPVPNSSTWYFGDGTSSITANPIKIFSTTGAYTVKLVNNYGACVDSSIKTINVISNPVPNIIVNDSISCRAPFTVNFSNTTPGAKQWLWDFGDGTISTQQNPSHTYTAEGNYTVKLTVQLSAGCTGSLTKTNFIRVQKPVVSILGMPTGGCFPYTFNPVPSVISADSVVSWLWDFGDGGTSTQQFPSHLYPGQGSYTIRLTVTTRRGCTETITYVDGVKTGTKPTANFSAAPLISCAGQPINFTDLSTGSPDAWRWEFGDNKISTNQNPTHAYDTAGFITVRLIAFKNGCPDTATKTSYLQILPPVSKFGITYDCNTTSTVAFSDSSVGAITRLWNFGDGNTSTAVNPTYAYAAPGTYTVTLSVTNGSCTDTSQRVINFLNFNPTIVTDQNAKCKFQSFSFSAGNVTPANITSWSWDLGDGTTSNAASFNHFYTAVGNYTVKLVITDINGCKDSTTKVLNVYGATPSFTALPNPQCVGQAVTFTSTSVTDGTHPITNYLWKFGDGNSLNGNNATVQHSYTTASTYFPKLIVTDSYGCTDSTLTSTILDIFESKLGFYAVDTLSCPNGNVQFVNTSTGSNLSYTWDFGDGNTSTAVNPSHSYAATGTYTVKLIGREAIGCVDSIIKTNYITVDVPQANFIASDTFTICPPLQVQFTNTSTFYKSILWNFGDGNTSTAANPSYSYAIPNDYIVTLTVTSAGGCTSTKQMTIRVLSNTIGNLSYNPITGCFPMQVNFAVTANNNVKYLWDFGDGNTLFTTDSTVGFNYQYPGFYVPKVILQDTQGCLTPLIGIDTIKIFGSKPDFGFDKTVLCDNGTVQFRDSSVTADLVSSYVWNFGDGNTSGLRSPSHTYSNTGVYDVTLTINTVNGCSNTITKPQLIKVVPTPQLSITGTTIYCSPATVNLTGNLINPDTSAIQWIWKVDNRIVNTKNLSNFSIPAAGTYTAWLIATNSSGCTDSTSTTITVNQTPTIDAGKDTTICIGSSFVLTPSGATSYLWSPGTDLNCTNCTNPVSTPQNNIRYYVTGTSSGCSTVDSVFIRVKKPFTVTVSADDTLCLGQNIRLQASGAELYSWSPATGLSSSTVSNPLAAPLTTTTYTVTGTDSSSCFTDSKTVTVYVYNYPTINAGNDTVIIAGTTAQLLAIGSPDIISYSWTPFNTLTCTTCTNPVANPKNNTTYKVEVSNIAGCTSFDEVTVLVGCLAGRIYIPNAFTPNNDGKNDRFFVIGDGVDKIKRIIVYDRWGQPVYLKENIQGNNPAVGWDGTRNGYEQQPGMYTYIAEVVCGDGAVFKMQGTITLIR</sequence>
<feature type="domain" description="PKD" evidence="6">
    <location>
        <begin position="648"/>
        <end position="679"/>
    </location>
</feature>
<keyword evidence="8" id="KW-1185">Reference proteome</keyword>
<feature type="domain" description="PKD" evidence="6">
    <location>
        <begin position="222"/>
        <end position="283"/>
    </location>
</feature>
<reference evidence="8" key="1">
    <citation type="submission" date="2020-08" db="EMBL/GenBank/DDBJ databases">
        <title>Lacibacter sp. S13-6-6 genome sequencing.</title>
        <authorList>
            <person name="Jin L."/>
        </authorList>
    </citation>
    <scope>NUCLEOTIDE SEQUENCE [LARGE SCALE GENOMIC DNA]</scope>
    <source>
        <strain evidence="8">S13-6-6</strain>
    </source>
</reference>
<accession>A0A7G5XCQ4</accession>
<dbReference type="Proteomes" id="UP000515344">
    <property type="component" value="Chromosome"/>
</dbReference>
<dbReference type="Pfam" id="PF13585">
    <property type="entry name" value="CHU_C"/>
    <property type="match status" value="1"/>
</dbReference>
<dbReference type="GO" id="GO:0005261">
    <property type="term" value="F:monoatomic cation channel activity"/>
    <property type="evidence" value="ECO:0007669"/>
    <property type="project" value="TreeGrafter"/>
</dbReference>
<feature type="domain" description="PKD" evidence="6">
    <location>
        <begin position="1051"/>
        <end position="1095"/>
    </location>
</feature>
<dbReference type="InterPro" id="IPR035986">
    <property type="entry name" value="PKD_dom_sf"/>
</dbReference>
<feature type="domain" description="PKD" evidence="6">
    <location>
        <begin position="1127"/>
        <end position="1185"/>
    </location>
</feature>
<evidence type="ECO:0000256" key="1">
    <source>
        <dbReference type="ARBA" id="ARBA00004141"/>
    </source>
</evidence>
<dbReference type="Pfam" id="PF18911">
    <property type="entry name" value="PKD_4"/>
    <property type="match status" value="13"/>
</dbReference>
<dbReference type="PANTHER" id="PTHR46730">
    <property type="entry name" value="POLYCYSTIN-1"/>
    <property type="match status" value="1"/>
</dbReference>
<feature type="domain" description="PKD" evidence="6">
    <location>
        <begin position="147"/>
        <end position="190"/>
    </location>
</feature>
<feature type="domain" description="PKD" evidence="6">
    <location>
        <begin position="37"/>
        <end position="103"/>
    </location>
</feature>
<evidence type="ECO:0000256" key="5">
    <source>
        <dbReference type="ARBA" id="ARBA00023136"/>
    </source>
</evidence>
<feature type="domain" description="PKD" evidence="6">
    <location>
        <begin position="881"/>
        <end position="949"/>
    </location>
</feature>